<dbReference type="Gene3D" id="3.40.50.1110">
    <property type="entry name" value="SGNH hydrolase"/>
    <property type="match status" value="1"/>
</dbReference>
<dbReference type="GO" id="GO:0016788">
    <property type="term" value="F:hydrolase activity, acting on ester bonds"/>
    <property type="evidence" value="ECO:0007669"/>
    <property type="project" value="UniProtKB-ARBA"/>
</dbReference>
<dbReference type="AlphaFoldDB" id="A0AAP3MDG6"/>
<proteinExistence type="predicted"/>
<evidence type="ECO:0000313" key="1">
    <source>
        <dbReference type="EMBL" id="MCZ4719447.1"/>
    </source>
</evidence>
<gene>
    <name evidence="1" type="ORF">O6C86_09510</name>
</gene>
<dbReference type="EMBL" id="JAPXIC010000066">
    <property type="protein sequence ID" value="MCZ4719447.1"/>
    <property type="molecule type" value="Genomic_DNA"/>
</dbReference>
<organism evidence="1 2">
    <name type="scientific">Legionella pneumophila</name>
    <dbReference type="NCBI Taxonomy" id="446"/>
    <lineage>
        <taxon>Bacteria</taxon>
        <taxon>Pseudomonadati</taxon>
        <taxon>Pseudomonadota</taxon>
        <taxon>Gammaproteobacteria</taxon>
        <taxon>Legionellales</taxon>
        <taxon>Legionellaceae</taxon>
        <taxon>Legionella</taxon>
    </lineage>
</organism>
<accession>A0AAP3MDG6</accession>
<dbReference type="SUPFAM" id="SSF52266">
    <property type="entry name" value="SGNH hydrolase"/>
    <property type="match status" value="1"/>
</dbReference>
<reference evidence="1" key="1">
    <citation type="submission" date="2022-12" db="EMBL/GenBank/DDBJ databases">
        <title>Comparative genomics of Legionella pneumophila isolates from the West Bank and Germany support molecular epidemiology of Legionnaires disease.</title>
        <authorList>
            <person name="Zayed A.R."/>
            <person name="Bitar D.M."/>
            <person name="Steinert M."/>
            <person name="Lueck C."/>
            <person name="Brettar I."/>
            <person name="Hoefle M.G."/>
            <person name="Bunk B."/>
        </authorList>
    </citation>
    <scope>NUCLEOTIDE SEQUENCE</scope>
    <source>
        <strain evidence="1">H23</strain>
    </source>
</reference>
<dbReference type="Proteomes" id="UP001071279">
    <property type="component" value="Unassembled WGS sequence"/>
</dbReference>
<protein>
    <submittedName>
        <fullName evidence="1">Uncharacterized protein</fullName>
    </submittedName>
</protein>
<dbReference type="InterPro" id="IPR036514">
    <property type="entry name" value="SGNH_hydro_sf"/>
</dbReference>
<name>A0AAP3MDG6_LEGPN</name>
<dbReference type="RefSeq" id="WP_027264470.1">
    <property type="nucleotide sequence ID" value="NZ_CP114576.1"/>
</dbReference>
<comment type="caution">
    <text evidence="1">The sequence shown here is derived from an EMBL/GenBank/DDBJ whole genome shotgun (WGS) entry which is preliminary data.</text>
</comment>
<evidence type="ECO:0000313" key="2">
    <source>
        <dbReference type="Proteomes" id="UP001071279"/>
    </source>
</evidence>
<sequence>MNKLKTYRDYLIKKLILVLFLFVLVFIPIELFSRWVSSFSPASFGSGIRVDQKYLIADSINSGIVAIGDSIIARGFYPEIFSTSLANKIQITYPVYNIGIEGANTEEELALYKYLLKKRKVNPTLTIINVPIHVLNVNNFSIPSPTSKKPFKLWDDGNLDYYTRCNVQNIQAISTKVYCKLADKLYFLRLLNFYHQQLNNSDKALFHTAKTRFTNLIYNNIPVSAMGFSPIFNAMTSESANTDYLYNAMVKTYERDYIHYQLGTDRLDHFIDELNKNQTKVVLVLMPLYQPLMRKVHDKLNVPQNQLIIDKIKQFAEKKKIAFVNLFEELQEPENFQDPVHMNVLGASKVTQLLAKKILNKDYFYPEGYLDREIYDYTKKSHEDKS</sequence>